<dbReference type="PANTHER" id="PTHR11086:SF18">
    <property type="entry name" value="DEOXYCYTIDYLATE DEAMINASE"/>
    <property type="match status" value="1"/>
</dbReference>
<dbReference type="PANTHER" id="PTHR11086">
    <property type="entry name" value="DEOXYCYTIDYLATE DEAMINASE-RELATED"/>
    <property type="match status" value="1"/>
</dbReference>
<feature type="domain" description="CMP/dCMP-type deaminase" evidence="2">
    <location>
        <begin position="11"/>
        <end position="123"/>
    </location>
</feature>
<proteinExistence type="predicted"/>
<dbReference type="AlphaFoldDB" id="A0A9D1F6F2"/>
<gene>
    <name evidence="3" type="ORF">IAB46_11985</name>
</gene>
<reference evidence="3" key="1">
    <citation type="submission" date="2020-10" db="EMBL/GenBank/DDBJ databases">
        <authorList>
            <person name="Gilroy R."/>
        </authorList>
    </citation>
    <scope>NUCLEOTIDE SEQUENCE</scope>
    <source>
        <strain evidence="3">CHK178-757</strain>
    </source>
</reference>
<organism evidence="3 4">
    <name type="scientific">Candidatus Scybalocola faecigallinarum</name>
    <dbReference type="NCBI Taxonomy" id="2840941"/>
    <lineage>
        <taxon>Bacteria</taxon>
        <taxon>Bacillati</taxon>
        <taxon>Bacillota</taxon>
        <taxon>Clostridia</taxon>
        <taxon>Lachnospirales</taxon>
        <taxon>Lachnospiraceae</taxon>
        <taxon>Lachnospiraceae incertae sedis</taxon>
        <taxon>Candidatus Scybalocola (ex Gilroy et al. 2021)</taxon>
    </lineage>
</organism>
<dbReference type="GO" id="GO:0004132">
    <property type="term" value="F:dCMP deaminase activity"/>
    <property type="evidence" value="ECO:0007669"/>
    <property type="project" value="TreeGrafter"/>
</dbReference>
<accession>A0A9D1F6F2</accession>
<dbReference type="GO" id="GO:0005737">
    <property type="term" value="C:cytoplasm"/>
    <property type="evidence" value="ECO:0007669"/>
    <property type="project" value="TreeGrafter"/>
</dbReference>
<evidence type="ECO:0000313" key="3">
    <source>
        <dbReference type="EMBL" id="HIS48250.1"/>
    </source>
</evidence>
<dbReference type="PROSITE" id="PS51747">
    <property type="entry name" value="CYT_DCMP_DEAMINASES_2"/>
    <property type="match status" value="1"/>
</dbReference>
<protein>
    <submittedName>
        <fullName evidence="3">Cytidine deaminase</fullName>
    </submittedName>
</protein>
<evidence type="ECO:0000313" key="4">
    <source>
        <dbReference type="Proteomes" id="UP000823927"/>
    </source>
</evidence>
<sequence length="123" mass="13735">MVIPKHGERISKIDAYLNCAENFAFRSTCIKRKYGAVIVKDDAVISTGYNGSPRNLENCCDIGQCPRIRLNMHQGEGYGICRAIHAEANALLNCSREQTVILRQGDGPDNYKIVPASELIWHQ</sequence>
<dbReference type="Pfam" id="PF00383">
    <property type="entry name" value="dCMP_cyt_deam_1"/>
    <property type="match status" value="1"/>
</dbReference>
<dbReference type="InterPro" id="IPR016193">
    <property type="entry name" value="Cytidine_deaminase-like"/>
</dbReference>
<evidence type="ECO:0000259" key="2">
    <source>
        <dbReference type="PROSITE" id="PS51747"/>
    </source>
</evidence>
<dbReference type="SUPFAM" id="SSF53927">
    <property type="entry name" value="Cytidine deaminase-like"/>
    <property type="match status" value="1"/>
</dbReference>
<evidence type="ECO:0000256" key="1">
    <source>
        <dbReference type="ARBA" id="ARBA00022801"/>
    </source>
</evidence>
<reference evidence="3" key="2">
    <citation type="journal article" date="2021" name="PeerJ">
        <title>Extensive microbial diversity within the chicken gut microbiome revealed by metagenomics and culture.</title>
        <authorList>
            <person name="Gilroy R."/>
            <person name="Ravi A."/>
            <person name="Getino M."/>
            <person name="Pursley I."/>
            <person name="Horton D.L."/>
            <person name="Alikhan N.F."/>
            <person name="Baker D."/>
            <person name="Gharbi K."/>
            <person name="Hall N."/>
            <person name="Watson M."/>
            <person name="Adriaenssens E.M."/>
            <person name="Foster-Nyarko E."/>
            <person name="Jarju S."/>
            <person name="Secka A."/>
            <person name="Antonio M."/>
            <person name="Oren A."/>
            <person name="Chaudhuri R.R."/>
            <person name="La Ragione R."/>
            <person name="Hildebrand F."/>
            <person name="Pallen M.J."/>
        </authorList>
    </citation>
    <scope>NUCLEOTIDE SEQUENCE</scope>
    <source>
        <strain evidence="3">CHK178-757</strain>
    </source>
</reference>
<name>A0A9D1F6F2_9FIRM</name>
<dbReference type="InterPro" id="IPR002125">
    <property type="entry name" value="CMP_dCMP_dom"/>
</dbReference>
<dbReference type="Gene3D" id="3.40.140.10">
    <property type="entry name" value="Cytidine Deaminase, domain 2"/>
    <property type="match status" value="1"/>
</dbReference>
<comment type="caution">
    <text evidence="3">The sequence shown here is derived from an EMBL/GenBank/DDBJ whole genome shotgun (WGS) entry which is preliminary data.</text>
</comment>
<dbReference type="EMBL" id="DVIT01000048">
    <property type="protein sequence ID" value="HIS48250.1"/>
    <property type="molecule type" value="Genomic_DNA"/>
</dbReference>
<keyword evidence="1" id="KW-0378">Hydrolase</keyword>
<dbReference type="Proteomes" id="UP000823927">
    <property type="component" value="Unassembled WGS sequence"/>
</dbReference>
<dbReference type="InterPro" id="IPR015517">
    <property type="entry name" value="dCMP_deaminase-rel"/>
</dbReference>